<dbReference type="Pfam" id="PF03713">
    <property type="entry name" value="DUF305"/>
    <property type="match status" value="1"/>
</dbReference>
<accession>A0ABN5LTU6</accession>
<reference evidence="3 4" key="1">
    <citation type="submission" date="2017-05" db="EMBL/GenBank/DDBJ databases">
        <title>Complete genome sequence of Meiothermus taiwanensis WR-220.</title>
        <authorList>
            <person name="Wu W.-L."/>
            <person name="Lo W.-S."/>
            <person name="Kuo C.-H."/>
            <person name="Wu S.-H."/>
        </authorList>
    </citation>
    <scope>NUCLEOTIDE SEQUENCE [LARGE SCALE GENOMIC DNA]</scope>
    <source>
        <strain evidence="3 4">WR-220</strain>
    </source>
</reference>
<keyword evidence="4" id="KW-1185">Reference proteome</keyword>
<feature type="transmembrane region" description="Helical" evidence="1">
    <location>
        <begin position="20"/>
        <end position="38"/>
    </location>
</feature>
<evidence type="ECO:0000259" key="2">
    <source>
        <dbReference type="Pfam" id="PF03713"/>
    </source>
</evidence>
<dbReference type="InterPro" id="IPR005183">
    <property type="entry name" value="DUF305_CopM-like"/>
</dbReference>
<keyword evidence="1" id="KW-1133">Transmembrane helix</keyword>
<gene>
    <name evidence="3" type="ORF">Mtai_v1c04480</name>
</gene>
<sequence>MQPRWLESEFMQATPLLHRLFRWGLVGLVLGVLGLLLAQPLTPEGRFALAMIPHHAQAVELAKILEPRATDQNLRYFAQDVAQTQAAQIAQMRRWLPWWRQLTIGFERPSPQAAAAMGMASQQEIAELLALQGREAEIRFLQLMIRHHQGALPMIEQGLAEVQSPGLSRRLIEAMGQSQAGEIQTMKRWLLERGGTLLPFDPTTLPMHNH</sequence>
<dbReference type="EMBL" id="CP021130">
    <property type="protein sequence ID" value="AWR85696.1"/>
    <property type="molecule type" value="Genomic_DNA"/>
</dbReference>
<evidence type="ECO:0000313" key="3">
    <source>
        <dbReference type="EMBL" id="AWR85696.1"/>
    </source>
</evidence>
<dbReference type="Gene3D" id="1.20.1260.10">
    <property type="match status" value="1"/>
</dbReference>
<evidence type="ECO:0000313" key="4">
    <source>
        <dbReference type="Proteomes" id="UP000263013"/>
    </source>
</evidence>
<evidence type="ECO:0000256" key="1">
    <source>
        <dbReference type="SAM" id="Phobius"/>
    </source>
</evidence>
<dbReference type="InterPro" id="IPR012347">
    <property type="entry name" value="Ferritin-like"/>
</dbReference>
<name>A0ABN5LTU6_9DEIN</name>
<organism evidence="3 4">
    <name type="scientific">Meiothermus taiwanensis WR-220</name>
    <dbReference type="NCBI Taxonomy" id="1339250"/>
    <lineage>
        <taxon>Bacteria</taxon>
        <taxon>Thermotogati</taxon>
        <taxon>Deinococcota</taxon>
        <taxon>Deinococci</taxon>
        <taxon>Thermales</taxon>
        <taxon>Thermaceae</taxon>
        <taxon>Meiothermus</taxon>
    </lineage>
</organism>
<proteinExistence type="predicted"/>
<keyword evidence="1" id="KW-0472">Membrane</keyword>
<dbReference type="PANTHER" id="PTHR36933:SF1">
    <property type="entry name" value="SLL0788 PROTEIN"/>
    <property type="match status" value="1"/>
</dbReference>
<keyword evidence="1" id="KW-0812">Transmembrane</keyword>
<dbReference type="Proteomes" id="UP000263013">
    <property type="component" value="Chromosome"/>
</dbReference>
<protein>
    <recommendedName>
        <fullName evidence="2">DUF305 domain-containing protein</fullName>
    </recommendedName>
</protein>
<feature type="domain" description="DUF305" evidence="2">
    <location>
        <begin position="46"/>
        <end position="190"/>
    </location>
</feature>
<dbReference type="PANTHER" id="PTHR36933">
    <property type="entry name" value="SLL0788 PROTEIN"/>
    <property type="match status" value="1"/>
</dbReference>